<evidence type="ECO:0000256" key="3">
    <source>
        <dbReference type="ARBA" id="ARBA00023295"/>
    </source>
</evidence>
<dbReference type="Gene3D" id="2.60.120.200">
    <property type="match status" value="1"/>
</dbReference>
<comment type="caution">
    <text evidence="6">The sequence shown here is derived from an EMBL/GenBank/DDBJ whole genome shotgun (WGS) entry which is preliminary data.</text>
</comment>
<dbReference type="GO" id="GO:0005975">
    <property type="term" value="P:carbohydrate metabolic process"/>
    <property type="evidence" value="ECO:0007669"/>
    <property type="project" value="InterPro"/>
</dbReference>
<evidence type="ECO:0000256" key="2">
    <source>
        <dbReference type="ARBA" id="ARBA00022801"/>
    </source>
</evidence>
<comment type="similarity">
    <text evidence="1 4">Belongs to the glycosyl hydrolase 43 family.</text>
</comment>
<evidence type="ECO:0000313" key="6">
    <source>
        <dbReference type="EMBL" id="CAD6447944.1"/>
    </source>
</evidence>
<dbReference type="Gene3D" id="2.115.10.20">
    <property type="entry name" value="Glycosyl hydrolase domain, family 43"/>
    <property type="match status" value="1"/>
</dbReference>
<dbReference type="SUPFAM" id="SSF75005">
    <property type="entry name" value="Arabinanase/levansucrase/invertase"/>
    <property type="match status" value="1"/>
</dbReference>
<dbReference type="Pfam" id="PF04616">
    <property type="entry name" value="Glyco_hydro_43"/>
    <property type="match status" value="1"/>
</dbReference>
<dbReference type="GO" id="GO:0004553">
    <property type="term" value="F:hydrolase activity, hydrolyzing O-glycosyl compounds"/>
    <property type="evidence" value="ECO:0007669"/>
    <property type="project" value="InterPro"/>
</dbReference>
<dbReference type="PANTHER" id="PTHR42812:SF16">
    <property type="entry name" value="HYDROLASE, PUTATIVE (AFU_ORTHOLOGUE AFUA_7G06110)-RELATED"/>
    <property type="match status" value="1"/>
</dbReference>
<dbReference type="EMBL" id="CAJHIA010000030">
    <property type="protein sequence ID" value="CAD6447944.1"/>
    <property type="molecule type" value="Genomic_DNA"/>
</dbReference>
<dbReference type="OrthoDB" id="2139957at2759"/>
<reference evidence="6" key="1">
    <citation type="submission" date="2020-10" db="EMBL/GenBank/DDBJ databases">
        <authorList>
            <person name="Kusch S."/>
        </authorList>
    </citation>
    <scope>NUCLEOTIDE SEQUENCE</scope>
    <source>
        <strain evidence="6">SwB9</strain>
    </source>
</reference>
<keyword evidence="3 4" id="KW-0326">Glycosidase</keyword>
<evidence type="ECO:0000313" key="7">
    <source>
        <dbReference type="Proteomes" id="UP000624404"/>
    </source>
</evidence>
<dbReference type="InterPro" id="IPR023296">
    <property type="entry name" value="Glyco_hydro_beta-prop_sf"/>
</dbReference>
<sequence>MTSTIHKFQLIMTKPNTYTNPILPGNHPDPSIIRSGKNYFLITSSFEYFPGIPIYHSTDLISWKLISHALTRRSQLDIRTPEPGGGIWAPTIREHDGWFYITAACFDRYRPQEDQRIWPRGFYVKCKAEDVFGGEWSEPVWFDEVGFDQDLFFGDDGKVYLSTTRRKHERTTTESLKDFAIHITTIDLSTGASTSVPQVIRSSPSGIAEGSHIFKRGKFYYLFTAEGGTESGHCEWVSRSSTGPLGPWETIDAPLWKIGVEGDEVVNTGHIDIVEDEKGNWWAVMLACRPIKLDDGFKTFASMPGDYDKVPGGWKSSIFGRETFLVPVTWEDDWPIVNDGKKITLQGEGPGLYQLKQPTKWRDDFTSPELQLGWYRKNTPQKQDFQITTHPPSLRLHGNPYTLTSPASPTLFLRKQTSRTGVWSTRLTFNPTTPQMEAGTVVYWNHHTHASISIHGNHWANSTKRTIQFHLLINGKDNWTVIGALQKDDDDVILYIWCRDNGYIFGYRPCEEEDEKAIRWLGETTIDEITTDPLIGAPFTGMMLGVYATGNGDSGTTPADFKYVEFDTEMVPDPIVDQQFTCCG</sequence>
<proteinExistence type="inferred from homology"/>
<dbReference type="AlphaFoldDB" id="A0A8H2VZP4"/>
<evidence type="ECO:0000259" key="5">
    <source>
        <dbReference type="Pfam" id="PF17851"/>
    </source>
</evidence>
<dbReference type="SUPFAM" id="SSF49899">
    <property type="entry name" value="Concanavalin A-like lectins/glucanases"/>
    <property type="match status" value="1"/>
</dbReference>
<protein>
    <submittedName>
        <fullName evidence="6">A03e8c05-5567-48c0-af3f-a1dfefc1c59b</fullName>
    </submittedName>
</protein>
<accession>A0A8H2VZP4</accession>
<dbReference type="PANTHER" id="PTHR42812">
    <property type="entry name" value="BETA-XYLOSIDASE"/>
    <property type="match status" value="1"/>
</dbReference>
<dbReference type="InterPro" id="IPR041542">
    <property type="entry name" value="GH43_C2"/>
</dbReference>
<evidence type="ECO:0000256" key="1">
    <source>
        <dbReference type="ARBA" id="ARBA00009865"/>
    </source>
</evidence>
<feature type="domain" description="Beta-xylosidase C-terminal Concanavalin A-like" evidence="5">
    <location>
        <begin position="362"/>
        <end position="566"/>
    </location>
</feature>
<name>A0A8H2VZP4_9HELO</name>
<dbReference type="InterPro" id="IPR051795">
    <property type="entry name" value="Glycosyl_Hydrlase_43"/>
</dbReference>
<dbReference type="InterPro" id="IPR006710">
    <property type="entry name" value="Glyco_hydro_43"/>
</dbReference>
<dbReference type="Proteomes" id="UP000624404">
    <property type="component" value="Unassembled WGS sequence"/>
</dbReference>
<dbReference type="CDD" id="cd18617">
    <property type="entry name" value="GH43_XynB-like"/>
    <property type="match status" value="1"/>
</dbReference>
<dbReference type="Pfam" id="PF17851">
    <property type="entry name" value="GH43_C2"/>
    <property type="match status" value="1"/>
</dbReference>
<keyword evidence="7" id="KW-1185">Reference proteome</keyword>
<organism evidence="6 7">
    <name type="scientific">Sclerotinia trifoliorum</name>
    <dbReference type="NCBI Taxonomy" id="28548"/>
    <lineage>
        <taxon>Eukaryota</taxon>
        <taxon>Fungi</taxon>
        <taxon>Dikarya</taxon>
        <taxon>Ascomycota</taxon>
        <taxon>Pezizomycotina</taxon>
        <taxon>Leotiomycetes</taxon>
        <taxon>Helotiales</taxon>
        <taxon>Sclerotiniaceae</taxon>
        <taxon>Sclerotinia</taxon>
    </lineage>
</organism>
<dbReference type="InterPro" id="IPR013320">
    <property type="entry name" value="ConA-like_dom_sf"/>
</dbReference>
<gene>
    <name evidence="6" type="ORF">SCLTRI_LOCUS7736</name>
</gene>
<keyword evidence="2 4" id="KW-0378">Hydrolase</keyword>
<evidence type="ECO:0000256" key="4">
    <source>
        <dbReference type="RuleBase" id="RU361187"/>
    </source>
</evidence>